<reference evidence="1 2" key="1">
    <citation type="submission" date="2019-03" db="EMBL/GenBank/DDBJ databases">
        <title>Genome Sequencing and Assembly of Various Microbes Isolated from Partially Reclaimed Soil and Acid Mine Drainage (AMD) Site.</title>
        <authorList>
            <person name="Steinbock B."/>
            <person name="Bechtold R."/>
            <person name="Sevigny J.L."/>
            <person name="Thomas D."/>
            <person name="Cuthill L.R."/>
            <person name="Aveiro Johannsen E.J."/>
            <person name="Thomas K."/>
            <person name="Ghosh A."/>
        </authorList>
    </citation>
    <scope>NUCLEOTIDE SEQUENCE [LARGE SCALE GENOMIC DNA]</scope>
    <source>
        <strain evidence="1 2">S-A1</strain>
    </source>
</reference>
<accession>A0A4R5XSJ9</accession>
<proteinExistence type="predicted"/>
<dbReference type="Proteomes" id="UP000294621">
    <property type="component" value="Unassembled WGS sequence"/>
</dbReference>
<gene>
    <name evidence="1" type="ORF">E2R57_17715</name>
</gene>
<comment type="caution">
    <text evidence="1">The sequence shown here is derived from an EMBL/GenBank/DDBJ whole genome shotgun (WGS) entry which is preliminary data.</text>
</comment>
<organism evidence="1 2">
    <name type="scientific">Arthrobacter nitrophenolicus</name>
    <dbReference type="NCBI Taxonomy" id="683150"/>
    <lineage>
        <taxon>Bacteria</taxon>
        <taxon>Bacillati</taxon>
        <taxon>Actinomycetota</taxon>
        <taxon>Actinomycetes</taxon>
        <taxon>Micrococcales</taxon>
        <taxon>Micrococcaceae</taxon>
        <taxon>Arthrobacter</taxon>
    </lineage>
</organism>
<dbReference type="RefSeq" id="WP_133351261.1">
    <property type="nucleotide sequence ID" value="NZ_SMZQ01000010.1"/>
</dbReference>
<evidence type="ECO:0000313" key="2">
    <source>
        <dbReference type="Proteomes" id="UP000294621"/>
    </source>
</evidence>
<sequence length="160" mass="16461">MSHRIAHALALDPAARLRDVDQAQWDHLEVLLKDAAPGELGAAVNAFVAAGTSAVVGIFDDDLLWASLVVSVDNSGKPVSVSTVRGPAAEPGSDMAKAANEAVKWVQTHHGPCSLGFFVDRAHAEELLKASDKAAAIRTASASGRLVLSPVPAALAIALA</sequence>
<protein>
    <submittedName>
        <fullName evidence="1">Uncharacterized protein</fullName>
    </submittedName>
</protein>
<name>A0A4R5XSJ9_9MICC</name>
<dbReference type="EMBL" id="SMZQ01000010">
    <property type="protein sequence ID" value="TDL33737.1"/>
    <property type="molecule type" value="Genomic_DNA"/>
</dbReference>
<dbReference type="OrthoDB" id="45699at2"/>
<dbReference type="AlphaFoldDB" id="A0A4R5XSJ9"/>
<evidence type="ECO:0000313" key="1">
    <source>
        <dbReference type="EMBL" id="TDL33737.1"/>
    </source>
</evidence>